<dbReference type="EMBL" id="BGPR01241511">
    <property type="protein sequence ID" value="GBM11276.1"/>
    <property type="molecule type" value="Genomic_DNA"/>
</dbReference>
<evidence type="ECO:0000313" key="2">
    <source>
        <dbReference type="EMBL" id="GBM11330.1"/>
    </source>
</evidence>
<dbReference type="EMBL" id="BGPR01241526">
    <property type="protein sequence ID" value="GBM11330.1"/>
    <property type="molecule type" value="Genomic_DNA"/>
</dbReference>
<reference evidence="2 3" key="1">
    <citation type="journal article" date="2019" name="Sci. Rep.">
        <title>Orb-weaving spider Araneus ventricosus genome elucidates the spidroin gene catalogue.</title>
        <authorList>
            <person name="Kono N."/>
            <person name="Nakamura H."/>
            <person name="Ohtoshi R."/>
            <person name="Moran D.A.P."/>
            <person name="Shinohara A."/>
            <person name="Yoshida Y."/>
            <person name="Fujiwara M."/>
            <person name="Mori M."/>
            <person name="Tomita M."/>
            <person name="Arakawa K."/>
        </authorList>
    </citation>
    <scope>NUCLEOTIDE SEQUENCE [LARGE SCALE GENOMIC DNA]</scope>
</reference>
<accession>A0A4Y2D3M7</accession>
<dbReference type="AlphaFoldDB" id="A0A4Y2D3M7"/>
<dbReference type="Proteomes" id="UP000499080">
    <property type="component" value="Unassembled WGS sequence"/>
</dbReference>
<comment type="caution">
    <text evidence="2">The sequence shown here is derived from an EMBL/GenBank/DDBJ whole genome shotgun (WGS) entry which is preliminary data.</text>
</comment>
<keyword evidence="3" id="KW-1185">Reference proteome</keyword>
<sequence>MITTSERMIRWNIAFKYCSSLTDGITKKGGLDTHVILAYNTAGDDAAVSIVLASSGIYPGGPLLGAYQKTSEISDGFSRWNPCRFTMMFSFF</sequence>
<evidence type="ECO:0000313" key="3">
    <source>
        <dbReference type="Proteomes" id="UP000499080"/>
    </source>
</evidence>
<gene>
    <name evidence="2" type="ORF">AVEN_274678_1</name>
    <name evidence="1" type="ORF">AVEN_98521_1</name>
</gene>
<proteinExistence type="predicted"/>
<name>A0A4Y2D3M7_ARAVE</name>
<organism evidence="2 3">
    <name type="scientific">Araneus ventricosus</name>
    <name type="common">Orbweaver spider</name>
    <name type="synonym">Epeira ventricosa</name>
    <dbReference type="NCBI Taxonomy" id="182803"/>
    <lineage>
        <taxon>Eukaryota</taxon>
        <taxon>Metazoa</taxon>
        <taxon>Ecdysozoa</taxon>
        <taxon>Arthropoda</taxon>
        <taxon>Chelicerata</taxon>
        <taxon>Arachnida</taxon>
        <taxon>Araneae</taxon>
        <taxon>Araneomorphae</taxon>
        <taxon>Entelegynae</taxon>
        <taxon>Araneoidea</taxon>
        <taxon>Araneidae</taxon>
        <taxon>Araneus</taxon>
    </lineage>
</organism>
<protein>
    <submittedName>
        <fullName evidence="2">Uncharacterized protein</fullName>
    </submittedName>
</protein>
<evidence type="ECO:0000313" key="1">
    <source>
        <dbReference type="EMBL" id="GBM11276.1"/>
    </source>
</evidence>